<name>A0A410K1V5_9BACT</name>
<keyword evidence="3" id="KW-1185">Reference proteome</keyword>
<feature type="signal peptide" evidence="1">
    <location>
        <begin position="1"/>
        <end position="21"/>
    </location>
</feature>
<accession>A0A410K1V5</accession>
<organism evidence="2 3">
    <name type="scientific">Geovibrio thiophilus</name>
    <dbReference type="NCBI Taxonomy" id="139438"/>
    <lineage>
        <taxon>Bacteria</taxon>
        <taxon>Pseudomonadati</taxon>
        <taxon>Deferribacterota</taxon>
        <taxon>Deferribacteres</taxon>
        <taxon>Deferribacterales</taxon>
        <taxon>Geovibrionaceae</taxon>
        <taxon>Geovibrio</taxon>
    </lineage>
</organism>
<dbReference type="PROSITE" id="PS51257">
    <property type="entry name" value="PROKAR_LIPOPROTEIN"/>
    <property type="match status" value="1"/>
</dbReference>
<feature type="chain" id="PRO_5019375874" description="Lipocalin-like domain-containing protein" evidence="1">
    <location>
        <begin position="22"/>
        <end position="177"/>
    </location>
</feature>
<sequence>MKTIQRLALVILLVFALSACWGTDEDDDNETSGGNTLTAIKLAQTKTLRGKYEITEYVETYDNGTIDSDNTTSFLGEMEIETQTTTKTMEYAVSYILDGRNGSASENFTLLTDSSGKLQIDGSKISPVPDEVYDLAVSGSYYLIIEIEGMEKSGSAAKYDLYIEARKMSDDPDYVIP</sequence>
<dbReference type="KEGG" id="gtl:EP073_13730"/>
<evidence type="ECO:0000313" key="2">
    <source>
        <dbReference type="EMBL" id="QAR34420.1"/>
    </source>
</evidence>
<evidence type="ECO:0008006" key="4">
    <source>
        <dbReference type="Google" id="ProtNLM"/>
    </source>
</evidence>
<dbReference type="EMBL" id="CP035108">
    <property type="protein sequence ID" value="QAR34420.1"/>
    <property type="molecule type" value="Genomic_DNA"/>
</dbReference>
<dbReference type="AlphaFoldDB" id="A0A410K1V5"/>
<proteinExistence type="predicted"/>
<evidence type="ECO:0000313" key="3">
    <source>
        <dbReference type="Proteomes" id="UP000287502"/>
    </source>
</evidence>
<gene>
    <name evidence="2" type="ORF">EP073_13730</name>
</gene>
<evidence type="ECO:0000256" key="1">
    <source>
        <dbReference type="SAM" id="SignalP"/>
    </source>
</evidence>
<protein>
    <recommendedName>
        <fullName evidence="4">Lipocalin-like domain-containing protein</fullName>
    </recommendedName>
</protein>
<reference evidence="2 3" key="1">
    <citation type="submission" date="2019-01" db="EMBL/GenBank/DDBJ databases">
        <title>Geovibrio thiophilus DSM 11263, complete genome.</title>
        <authorList>
            <person name="Spring S."/>
            <person name="Bunk B."/>
            <person name="Sproer C."/>
        </authorList>
    </citation>
    <scope>NUCLEOTIDE SEQUENCE [LARGE SCALE GENOMIC DNA]</scope>
    <source>
        <strain evidence="2 3">DSM 11263</strain>
    </source>
</reference>
<dbReference type="RefSeq" id="WP_128467725.1">
    <property type="nucleotide sequence ID" value="NZ_CP035108.1"/>
</dbReference>
<dbReference type="Proteomes" id="UP000287502">
    <property type="component" value="Chromosome"/>
</dbReference>
<keyword evidence="1" id="KW-0732">Signal</keyword>